<gene>
    <name evidence="7" type="primary">tmoT</name>
    <name evidence="7" type="ORF">KOR42_33880</name>
</gene>
<keyword evidence="1" id="KW-0805">Transcription regulation</keyword>
<dbReference type="PANTHER" id="PTHR44688">
    <property type="entry name" value="DNA-BINDING TRANSCRIPTIONAL ACTIVATOR DEVR_DOSR"/>
    <property type="match status" value="1"/>
</dbReference>
<accession>A0A5C5WPD3</accession>
<dbReference type="InterPro" id="IPR036388">
    <property type="entry name" value="WH-like_DNA-bd_sf"/>
</dbReference>
<dbReference type="SUPFAM" id="SSF52172">
    <property type="entry name" value="CheY-like"/>
    <property type="match status" value="1"/>
</dbReference>
<dbReference type="PANTHER" id="PTHR44688:SF16">
    <property type="entry name" value="DNA-BINDING TRANSCRIPTIONAL ACTIVATOR DEVR_DOSR"/>
    <property type="match status" value="1"/>
</dbReference>
<reference evidence="7 8" key="1">
    <citation type="submission" date="2019-02" db="EMBL/GenBank/DDBJ databases">
        <title>Deep-cultivation of Planctomycetes and their phenomic and genomic characterization uncovers novel biology.</title>
        <authorList>
            <person name="Wiegand S."/>
            <person name="Jogler M."/>
            <person name="Boedeker C."/>
            <person name="Pinto D."/>
            <person name="Vollmers J."/>
            <person name="Rivas-Marin E."/>
            <person name="Kohn T."/>
            <person name="Peeters S.H."/>
            <person name="Heuer A."/>
            <person name="Rast P."/>
            <person name="Oberbeckmann S."/>
            <person name="Bunk B."/>
            <person name="Jeske O."/>
            <person name="Meyerdierks A."/>
            <person name="Storesund J.E."/>
            <person name="Kallscheuer N."/>
            <person name="Luecker S."/>
            <person name="Lage O.M."/>
            <person name="Pohl T."/>
            <person name="Merkel B.J."/>
            <person name="Hornburger P."/>
            <person name="Mueller R.-W."/>
            <person name="Bruemmer F."/>
            <person name="Labrenz M."/>
            <person name="Spormann A.M."/>
            <person name="Op Den Camp H."/>
            <person name="Overmann J."/>
            <person name="Amann R."/>
            <person name="Jetten M.S.M."/>
            <person name="Mascher T."/>
            <person name="Medema M.H."/>
            <person name="Devos D.P."/>
            <person name="Kaster A.-K."/>
            <person name="Ovreas L."/>
            <person name="Rohde M."/>
            <person name="Galperin M.Y."/>
            <person name="Jogler C."/>
        </authorList>
    </citation>
    <scope>NUCLEOTIDE SEQUENCE [LARGE SCALE GENOMIC DNA]</scope>
    <source>
        <strain evidence="7 8">KOR42</strain>
    </source>
</reference>
<keyword evidence="4" id="KW-0597">Phosphoprotein</keyword>
<organism evidence="7 8">
    <name type="scientific">Thalassoglobus neptunius</name>
    <dbReference type="NCBI Taxonomy" id="1938619"/>
    <lineage>
        <taxon>Bacteria</taxon>
        <taxon>Pseudomonadati</taxon>
        <taxon>Planctomycetota</taxon>
        <taxon>Planctomycetia</taxon>
        <taxon>Planctomycetales</taxon>
        <taxon>Planctomycetaceae</taxon>
        <taxon>Thalassoglobus</taxon>
    </lineage>
</organism>
<feature type="domain" description="Response regulatory" evidence="6">
    <location>
        <begin position="8"/>
        <end position="121"/>
    </location>
</feature>
<dbReference type="AlphaFoldDB" id="A0A5C5WPD3"/>
<evidence type="ECO:0000256" key="1">
    <source>
        <dbReference type="ARBA" id="ARBA00023015"/>
    </source>
</evidence>
<dbReference type="SMART" id="SM00421">
    <property type="entry name" value="HTH_LUXR"/>
    <property type="match status" value="1"/>
</dbReference>
<dbReference type="Proteomes" id="UP000317243">
    <property type="component" value="Unassembled WGS sequence"/>
</dbReference>
<evidence type="ECO:0000313" key="7">
    <source>
        <dbReference type="EMBL" id="TWT51702.1"/>
    </source>
</evidence>
<protein>
    <submittedName>
        <fullName evidence="7">Response regulator protein TmoT</fullName>
    </submittedName>
</protein>
<dbReference type="InterPro" id="IPR000792">
    <property type="entry name" value="Tscrpt_reg_LuxR_C"/>
</dbReference>
<dbReference type="Gene3D" id="3.40.50.2300">
    <property type="match status" value="1"/>
</dbReference>
<keyword evidence="2" id="KW-0238">DNA-binding</keyword>
<evidence type="ECO:0000256" key="2">
    <source>
        <dbReference type="ARBA" id="ARBA00023125"/>
    </source>
</evidence>
<evidence type="ECO:0000256" key="4">
    <source>
        <dbReference type="PROSITE-ProRule" id="PRU00169"/>
    </source>
</evidence>
<dbReference type="Pfam" id="PF00196">
    <property type="entry name" value="GerE"/>
    <property type="match status" value="1"/>
</dbReference>
<name>A0A5C5WPD3_9PLAN</name>
<keyword evidence="8" id="KW-1185">Reference proteome</keyword>
<evidence type="ECO:0000256" key="3">
    <source>
        <dbReference type="ARBA" id="ARBA00023163"/>
    </source>
</evidence>
<dbReference type="SUPFAM" id="SSF46894">
    <property type="entry name" value="C-terminal effector domain of the bipartite response regulators"/>
    <property type="match status" value="1"/>
</dbReference>
<dbReference type="EMBL" id="SIHI01000011">
    <property type="protein sequence ID" value="TWT51702.1"/>
    <property type="molecule type" value="Genomic_DNA"/>
</dbReference>
<dbReference type="GO" id="GO:0006355">
    <property type="term" value="P:regulation of DNA-templated transcription"/>
    <property type="evidence" value="ECO:0007669"/>
    <property type="project" value="InterPro"/>
</dbReference>
<dbReference type="Pfam" id="PF00072">
    <property type="entry name" value="Response_reg"/>
    <property type="match status" value="1"/>
</dbReference>
<dbReference type="GO" id="GO:0000160">
    <property type="term" value="P:phosphorelay signal transduction system"/>
    <property type="evidence" value="ECO:0007669"/>
    <property type="project" value="InterPro"/>
</dbReference>
<evidence type="ECO:0000313" key="8">
    <source>
        <dbReference type="Proteomes" id="UP000317243"/>
    </source>
</evidence>
<dbReference type="InterPro" id="IPR001789">
    <property type="entry name" value="Sig_transdc_resp-reg_receiver"/>
</dbReference>
<dbReference type="InterPro" id="IPR011006">
    <property type="entry name" value="CheY-like_superfamily"/>
</dbReference>
<keyword evidence="3" id="KW-0804">Transcription</keyword>
<dbReference type="Gene3D" id="1.10.10.10">
    <property type="entry name" value="Winged helix-like DNA-binding domain superfamily/Winged helix DNA-binding domain"/>
    <property type="match status" value="1"/>
</dbReference>
<dbReference type="SMART" id="SM00448">
    <property type="entry name" value="REC"/>
    <property type="match status" value="1"/>
</dbReference>
<proteinExistence type="predicted"/>
<feature type="modified residue" description="4-aspartylphosphate" evidence="4">
    <location>
        <position position="56"/>
    </location>
</feature>
<dbReference type="GO" id="GO:0003677">
    <property type="term" value="F:DNA binding"/>
    <property type="evidence" value="ECO:0007669"/>
    <property type="project" value="UniProtKB-KW"/>
</dbReference>
<feature type="domain" description="HTH luxR-type" evidence="5">
    <location>
        <begin position="137"/>
        <end position="202"/>
    </location>
</feature>
<comment type="caution">
    <text evidence="7">The sequence shown here is derived from an EMBL/GenBank/DDBJ whole genome shotgun (WGS) entry which is preliminary data.</text>
</comment>
<evidence type="ECO:0000259" key="5">
    <source>
        <dbReference type="PROSITE" id="PS50043"/>
    </source>
</evidence>
<dbReference type="PRINTS" id="PR00038">
    <property type="entry name" value="HTHLUXR"/>
</dbReference>
<sequence>MPVQPTPTVYIVDDDHQMRGLIVNIVKSVKLNSRVFASADEFVSEYDGQPGCLISDFKMPGMNGLELLESPNSLGICLPCILITGHADVPLAVRAMKSHAVDMIEKPFLPQFLIESVLKAIELDERSRESSERSLEIGRAIESLTSREKEVLEGVVSGMANKQMAYKLDVSTKTIEVHRRNMMQKMRFHWVAELVRAVTEHRILQAESTGV</sequence>
<evidence type="ECO:0000259" key="6">
    <source>
        <dbReference type="PROSITE" id="PS50110"/>
    </source>
</evidence>
<dbReference type="CDD" id="cd06170">
    <property type="entry name" value="LuxR_C_like"/>
    <property type="match status" value="1"/>
</dbReference>
<dbReference type="InterPro" id="IPR016032">
    <property type="entry name" value="Sig_transdc_resp-reg_C-effctor"/>
</dbReference>
<dbReference type="PROSITE" id="PS50043">
    <property type="entry name" value="HTH_LUXR_2"/>
    <property type="match status" value="1"/>
</dbReference>
<dbReference type="PROSITE" id="PS50110">
    <property type="entry name" value="RESPONSE_REGULATORY"/>
    <property type="match status" value="1"/>
</dbReference>
<dbReference type="RefSeq" id="WP_146510848.1">
    <property type="nucleotide sequence ID" value="NZ_SIHI01000011.1"/>
</dbReference>
<dbReference type="OrthoDB" id="271936at2"/>